<feature type="region of interest" description="Disordered" evidence="1">
    <location>
        <begin position="32"/>
        <end position="68"/>
    </location>
</feature>
<gene>
    <name evidence="3" type="ORF">POL68_22430</name>
</gene>
<dbReference type="Proteomes" id="UP001221838">
    <property type="component" value="Unassembled WGS sequence"/>
</dbReference>
<accession>A0ABT5DCA4</accession>
<reference evidence="3 4" key="1">
    <citation type="submission" date="2022-11" db="EMBL/GenBank/DDBJ databases">
        <title>Minimal conservation of predation-associated metabolite biosynthetic gene clusters underscores biosynthetic potential of Myxococcota including descriptions for ten novel species: Archangium lansinium sp. nov., Myxococcus landrumus sp. nov., Nannocystis bai.</title>
        <authorList>
            <person name="Ahearne A."/>
            <person name="Stevens C."/>
            <person name="Dowd S."/>
        </authorList>
    </citation>
    <scope>NUCLEOTIDE SEQUENCE [LARGE SCALE GENOMIC DNA]</scope>
    <source>
        <strain evidence="3 4">NCWAL01</strain>
    </source>
</reference>
<organism evidence="3 4">
    <name type="scientific">Stigmatella ashevillensis</name>
    <dbReference type="NCBI Taxonomy" id="2995309"/>
    <lineage>
        <taxon>Bacteria</taxon>
        <taxon>Pseudomonadati</taxon>
        <taxon>Myxococcota</taxon>
        <taxon>Myxococcia</taxon>
        <taxon>Myxococcales</taxon>
        <taxon>Cystobacterineae</taxon>
        <taxon>Archangiaceae</taxon>
        <taxon>Stigmatella</taxon>
    </lineage>
</organism>
<evidence type="ECO:0008006" key="5">
    <source>
        <dbReference type="Google" id="ProtNLM"/>
    </source>
</evidence>
<proteinExistence type="predicted"/>
<evidence type="ECO:0000256" key="2">
    <source>
        <dbReference type="SAM" id="SignalP"/>
    </source>
</evidence>
<dbReference type="InterPro" id="IPR011250">
    <property type="entry name" value="OMP/PagP_B-barrel"/>
</dbReference>
<sequence>MIPHNFWKLSALALTLIAPAAMADWRSDGNIKRNKVSANDSSDDSSRDDSQDAPQEEAEESRAHEEAKGFSLGLRAGVGLPFGKTTGEGRGDSGKLSNTFSALIPLQLDVGYFINSHLYVGGSFQYGLGLLAEDCGEGASCSASVMRFGANVDYHFAPLAKVDPWVGLGIGYELLSFSASATLGGQKFESSSSGGGFEFAALQGGIGFQLNKNFTVGPFVTFTVGQYSSFSLSDGEDSVSEDIEKKSIHSWLMGGVRAQYRF</sequence>
<dbReference type="RefSeq" id="WP_272141202.1">
    <property type="nucleotide sequence ID" value="NZ_JAQNDM010000002.1"/>
</dbReference>
<name>A0ABT5DCA4_9BACT</name>
<dbReference type="SUPFAM" id="SSF56925">
    <property type="entry name" value="OMPA-like"/>
    <property type="match status" value="1"/>
</dbReference>
<evidence type="ECO:0000313" key="4">
    <source>
        <dbReference type="Proteomes" id="UP001221838"/>
    </source>
</evidence>
<evidence type="ECO:0000313" key="3">
    <source>
        <dbReference type="EMBL" id="MDC0711244.1"/>
    </source>
</evidence>
<dbReference type="Gene3D" id="2.40.160.20">
    <property type="match status" value="1"/>
</dbReference>
<keyword evidence="2" id="KW-0732">Signal</keyword>
<evidence type="ECO:0000256" key="1">
    <source>
        <dbReference type="SAM" id="MobiDB-lite"/>
    </source>
</evidence>
<feature type="signal peptide" evidence="2">
    <location>
        <begin position="1"/>
        <end position="23"/>
    </location>
</feature>
<keyword evidence="4" id="KW-1185">Reference proteome</keyword>
<dbReference type="EMBL" id="JAQNDM010000002">
    <property type="protein sequence ID" value="MDC0711244.1"/>
    <property type="molecule type" value="Genomic_DNA"/>
</dbReference>
<protein>
    <recommendedName>
        <fullName evidence="5">Outer membrane protein beta-barrel domain-containing protein</fullName>
    </recommendedName>
</protein>
<comment type="caution">
    <text evidence="3">The sequence shown here is derived from an EMBL/GenBank/DDBJ whole genome shotgun (WGS) entry which is preliminary data.</text>
</comment>
<feature type="chain" id="PRO_5046271687" description="Outer membrane protein beta-barrel domain-containing protein" evidence="2">
    <location>
        <begin position="24"/>
        <end position="262"/>
    </location>
</feature>